<comment type="caution">
    <text evidence="1">The sequence shown here is derived from an EMBL/GenBank/DDBJ whole genome shotgun (WGS) entry which is preliminary data.</text>
</comment>
<accession>A0ABQ9FC49</accession>
<keyword evidence="2" id="KW-1185">Reference proteome</keyword>
<organism evidence="1 2">
    <name type="scientific">Tegillarca granosa</name>
    <name type="common">Malaysian cockle</name>
    <name type="synonym">Anadara granosa</name>
    <dbReference type="NCBI Taxonomy" id="220873"/>
    <lineage>
        <taxon>Eukaryota</taxon>
        <taxon>Metazoa</taxon>
        <taxon>Spiralia</taxon>
        <taxon>Lophotrochozoa</taxon>
        <taxon>Mollusca</taxon>
        <taxon>Bivalvia</taxon>
        <taxon>Autobranchia</taxon>
        <taxon>Pteriomorphia</taxon>
        <taxon>Arcoida</taxon>
        <taxon>Arcoidea</taxon>
        <taxon>Arcidae</taxon>
        <taxon>Tegillarca</taxon>
    </lineage>
</organism>
<proteinExistence type="predicted"/>
<reference evidence="1 2" key="1">
    <citation type="submission" date="2022-12" db="EMBL/GenBank/DDBJ databases">
        <title>Chromosome-level genome of Tegillarca granosa.</title>
        <authorList>
            <person name="Kim J."/>
        </authorList>
    </citation>
    <scope>NUCLEOTIDE SEQUENCE [LARGE SCALE GENOMIC DNA]</scope>
    <source>
        <strain evidence="1">Teg-2019</strain>
        <tissue evidence="1">Adductor muscle</tissue>
    </source>
</reference>
<dbReference type="Proteomes" id="UP001217089">
    <property type="component" value="Unassembled WGS sequence"/>
</dbReference>
<name>A0ABQ9FC49_TEGGR</name>
<gene>
    <name evidence="1" type="ORF">KUTeg_007054</name>
</gene>
<protein>
    <submittedName>
        <fullName evidence="1">Uncharacterized protein</fullName>
    </submittedName>
</protein>
<evidence type="ECO:0000313" key="2">
    <source>
        <dbReference type="Proteomes" id="UP001217089"/>
    </source>
</evidence>
<evidence type="ECO:0000313" key="1">
    <source>
        <dbReference type="EMBL" id="KAJ8314904.1"/>
    </source>
</evidence>
<sequence length="349" mass="40367">MPKPIIIKFTRMCDRNFVLKNSLNIGRDRKISIRTDLPQNLKVRHLKIAQSAYTLRRDKGLKTAVRESQTDVWLEFHRSNSDRNYIYNPKVKTNGNLPLKNSLMKAGGRHCLLFNLEKKLVDLAKTNKVTEETIETIQTKIATAVLIVYIVIKHRISLPEKETITLCRALAIQPDFKSEKCHEVDGLRLFFPKRMKDLPDILQKFVNDVASTSHNRHAVSQWLFCAPLLHFLHGNKVQPFQKSSSWINHKDVTPAWWGIAEYGNAIEYFKGKTTWSMQLKDLVPSLSHLFMADYLLPRTLMACLKFEQLEEIISMSVIPADACVATLYFYLMQKYNYTSSDDIKISLCF</sequence>
<dbReference type="EMBL" id="JARBDR010000337">
    <property type="protein sequence ID" value="KAJ8314904.1"/>
    <property type="molecule type" value="Genomic_DNA"/>
</dbReference>